<protein>
    <submittedName>
        <fullName evidence="1">Uncharacterized protein</fullName>
    </submittedName>
</protein>
<organism evidence="1 2">
    <name type="scientific">Labrys miyagiensis</name>
    <dbReference type="NCBI Taxonomy" id="346912"/>
    <lineage>
        <taxon>Bacteria</taxon>
        <taxon>Pseudomonadati</taxon>
        <taxon>Pseudomonadota</taxon>
        <taxon>Alphaproteobacteria</taxon>
        <taxon>Hyphomicrobiales</taxon>
        <taxon>Xanthobacteraceae</taxon>
        <taxon>Labrys</taxon>
    </lineage>
</organism>
<proteinExistence type="predicted"/>
<reference evidence="2" key="1">
    <citation type="journal article" date="2019" name="Int. J. Syst. Evol. Microbiol.">
        <title>The Global Catalogue of Microorganisms (GCM) 10K type strain sequencing project: providing services to taxonomists for standard genome sequencing and annotation.</title>
        <authorList>
            <consortium name="The Broad Institute Genomics Platform"/>
            <consortium name="The Broad Institute Genome Sequencing Center for Infectious Disease"/>
            <person name="Wu L."/>
            <person name="Ma J."/>
        </authorList>
    </citation>
    <scope>NUCLEOTIDE SEQUENCE [LARGE SCALE GENOMIC DNA]</scope>
    <source>
        <strain evidence="2">NBRC 101365</strain>
    </source>
</reference>
<evidence type="ECO:0000313" key="1">
    <source>
        <dbReference type="EMBL" id="GLS21956.1"/>
    </source>
</evidence>
<keyword evidence="2" id="KW-1185">Reference proteome</keyword>
<dbReference type="Proteomes" id="UP001156882">
    <property type="component" value="Unassembled WGS sequence"/>
</dbReference>
<evidence type="ECO:0000313" key="2">
    <source>
        <dbReference type="Proteomes" id="UP001156882"/>
    </source>
</evidence>
<dbReference type="RefSeq" id="WP_284314947.1">
    <property type="nucleotide sequence ID" value="NZ_BSPC01000054.1"/>
</dbReference>
<gene>
    <name evidence="1" type="ORF">GCM10007874_49730</name>
</gene>
<name>A0ABQ6CNK7_9HYPH</name>
<sequence length="84" mass="8859">MPQVTYYVVQPFIRGEDGDLIPAKATEAPASNAAKYRAQAAATAGDHVGAIAFSRTGDPQLGDFDSAIVLGRYGETPDDIAFLE</sequence>
<comment type="caution">
    <text evidence="1">The sequence shown here is derived from an EMBL/GenBank/DDBJ whole genome shotgun (WGS) entry which is preliminary data.</text>
</comment>
<accession>A0ABQ6CNK7</accession>
<dbReference type="EMBL" id="BSPC01000054">
    <property type="protein sequence ID" value="GLS21956.1"/>
    <property type="molecule type" value="Genomic_DNA"/>
</dbReference>